<dbReference type="AlphaFoldDB" id="A0A224XEY1"/>
<feature type="region of interest" description="Disordered" evidence="1">
    <location>
        <begin position="31"/>
        <end position="74"/>
    </location>
</feature>
<reference evidence="4" key="1">
    <citation type="submission" date="2017-08" db="EMBL/GenBank/DDBJ databases">
        <title>Draft genome sequence of Lactococcus sp. strain Rs-Y01, isolated from the gut of the lower termite Reticulitermes speratus.</title>
        <authorList>
            <person name="Ohkuma M."/>
            <person name="Yuki M."/>
        </authorList>
    </citation>
    <scope>NUCLEOTIDE SEQUENCE [LARGE SCALE GENOMIC DNA]</scope>
    <source>
        <strain evidence="4">Rs-Y01</strain>
    </source>
</reference>
<dbReference type="Pfam" id="PF07538">
    <property type="entry name" value="ChW"/>
    <property type="match status" value="6"/>
</dbReference>
<dbReference type="EMBL" id="BEDT01000005">
    <property type="protein sequence ID" value="GAX48185.1"/>
    <property type="molecule type" value="Genomic_DNA"/>
</dbReference>
<dbReference type="SUPFAM" id="SSF49373">
    <property type="entry name" value="Invasin/intimin cell-adhesion fragments"/>
    <property type="match status" value="1"/>
</dbReference>
<dbReference type="Pfam" id="PF13529">
    <property type="entry name" value="Peptidase_C39_2"/>
    <property type="match status" value="1"/>
</dbReference>
<evidence type="ECO:0000313" key="4">
    <source>
        <dbReference type="Proteomes" id="UP000218689"/>
    </source>
</evidence>
<dbReference type="Gene3D" id="3.90.70.10">
    <property type="entry name" value="Cysteine proteinases"/>
    <property type="match status" value="1"/>
</dbReference>
<feature type="compositionally biased region" description="Low complexity" evidence="1">
    <location>
        <begin position="48"/>
        <end position="58"/>
    </location>
</feature>
<dbReference type="Pfam" id="PF02368">
    <property type="entry name" value="Big_2"/>
    <property type="match status" value="1"/>
</dbReference>
<organism evidence="3 4">
    <name type="scientific">Pseudolactococcus reticulitermitis</name>
    <dbReference type="NCBI Taxonomy" id="2025039"/>
    <lineage>
        <taxon>Bacteria</taxon>
        <taxon>Bacillati</taxon>
        <taxon>Bacillota</taxon>
        <taxon>Bacilli</taxon>
        <taxon>Lactobacillales</taxon>
        <taxon>Streptococcaceae</taxon>
        <taxon>Pseudolactococcus</taxon>
    </lineage>
</organism>
<feature type="domain" description="BIG2" evidence="2">
    <location>
        <begin position="77"/>
        <end position="153"/>
    </location>
</feature>
<proteinExistence type="predicted"/>
<dbReference type="SMART" id="SM00635">
    <property type="entry name" value="BID_2"/>
    <property type="match status" value="1"/>
</dbReference>
<dbReference type="InterPro" id="IPR006637">
    <property type="entry name" value="ChW"/>
</dbReference>
<dbReference type="InterPro" id="IPR003343">
    <property type="entry name" value="Big_2"/>
</dbReference>
<dbReference type="InterPro" id="IPR039564">
    <property type="entry name" value="Peptidase_C39-like"/>
</dbReference>
<protein>
    <recommendedName>
        <fullName evidence="2">BIG2 domain-containing protein</fullName>
    </recommendedName>
</protein>
<name>A0A224XEY1_9LACT</name>
<dbReference type="Gene3D" id="2.60.40.1080">
    <property type="match status" value="1"/>
</dbReference>
<accession>A0A224XEY1</accession>
<sequence length="627" mass="66814">MKRNKLSIVIAIGVLMIALVVRPLVIQASEPTTGDSQVQIDNSSEQFSAPSSSSSSDADPTDDDLSTGTTTSETPDVVASLEVSVSKSKITIGQTVQVATIVLPSTAEQKLQYNSSNSAVASIDSQGKVTGLATGQTEITVTSQDGLKTAKLTMTVVKTSVVYQSHIQNIGWQKTVTDGALSGTQGKALRLEGVKVKLDNATYAGHIEYQVHIQGIGWQSKVSNGAMAGTSGQARRLEAIKLLLTDELSSHYDVYYRVHVQNVGWLSWAKNGATAGSQGLSARMEGIEIKLVPKGMGAFEQSRAFVSGTTLSYQTHIQGIGWQASKGNNQISGTTGQGKRIEALKVSAARTGLNGSVIYQTHVQNIGWQAKASNGAMAGTTGQGKQVEAINISLTGELASFYDIYYRVHVQDKGWLAWTKNGGNAGSSGAAKRLEALQIQLVPKGAAGPATGKAFLSASDFKPKIGKPYYYSQLDPRWSGNRFNLSTIGPSGCVPTSLAMILKGSYGMNLTPADVAARMDYYSGWSFGASGKDLIATAKSYGHAVEVVTSQGVAEQRLREGYPLIWLENVGIGHAVVSFGNRGGSTEVFDPYGRQFFNGWYSISYLWSRPSADTMDWDAGRPVFVIK</sequence>
<dbReference type="InterPro" id="IPR008964">
    <property type="entry name" value="Invasin/intimin_cell_adhesion"/>
</dbReference>
<evidence type="ECO:0000313" key="3">
    <source>
        <dbReference type="EMBL" id="GAX48185.1"/>
    </source>
</evidence>
<gene>
    <name evidence="3" type="ORF">RsY01_1800</name>
</gene>
<dbReference type="Proteomes" id="UP000218689">
    <property type="component" value="Unassembled WGS sequence"/>
</dbReference>
<dbReference type="OrthoDB" id="3186156at2"/>
<feature type="compositionally biased region" description="Polar residues" evidence="1">
    <location>
        <begin position="31"/>
        <end position="47"/>
    </location>
</feature>
<keyword evidence="4" id="KW-1185">Reference proteome</keyword>
<dbReference type="SMART" id="SM00728">
    <property type="entry name" value="ChW"/>
    <property type="match status" value="6"/>
</dbReference>
<evidence type="ECO:0000256" key="1">
    <source>
        <dbReference type="SAM" id="MobiDB-lite"/>
    </source>
</evidence>
<comment type="caution">
    <text evidence="3">The sequence shown here is derived from an EMBL/GenBank/DDBJ whole genome shotgun (WGS) entry which is preliminary data.</text>
</comment>
<evidence type="ECO:0000259" key="2">
    <source>
        <dbReference type="SMART" id="SM00635"/>
    </source>
</evidence>